<evidence type="ECO:0000256" key="6">
    <source>
        <dbReference type="ARBA" id="ARBA00022490"/>
    </source>
</evidence>
<dbReference type="InterPro" id="IPR009080">
    <property type="entry name" value="tRNAsynth_Ia_anticodon-bd"/>
</dbReference>
<feature type="region of interest" description="Disordered" evidence="20">
    <location>
        <begin position="500"/>
        <end position="521"/>
    </location>
</feature>
<evidence type="ECO:0000313" key="23">
    <source>
        <dbReference type="Proteomes" id="UP001174909"/>
    </source>
</evidence>
<evidence type="ECO:0000256" key="3">
    <source>
        <dbReference type="ARBA" id="ARBA00011738"/>
    </source>
</evidence>
<comment type="subunit">
    <text evidence="3">Homodimer.</text>
</comment>
<dbReference type="FunFam" id="2.170.220.10:FF:000002">
    <property type="entry name" value="Methionine--tRNA ligase"/>
    <property type="match status" value="1"/>
</dbReference>
<evidence type="ECO:0000256" key="13">
    <source>
        <dbReference type="ARBA" id="ARBA00023146"/>
    </source>
</evidence>
<keyword evidence="12 19" id="KW-0648">Protein biosynthesis</keyword>
<evidence type="ECO:0000256" key="1">
    <source>
        <dbReference type="ARBA" id="ARBA00003314"/>
    </source>
</evidence>
<dbReference type="Gene3D" id="1.10.730.10">
    <property type="entry name" value="Isoleucyl-tRNA Synthetase, Domain 1"/>
    <property type="match status" value="1"/>
</dbReference>
<keyword evidence="23" id="KW-1185">Reference proteome</keyword>
<dbReference type="PANTHER" id="PTHR43326">
    <property type="entry name" value="METHIONYL-TRNA SYNTHETASE"/>
    <property type="match status" value="1"/>
</dbReference>
<accession>A0AA35T5D8</accession>
<dbReference type="CDD" id="cd07957">
    <property type="entry name" value="Anticodon_Ia_Met"/>
    <property type="match status" value="1"/>
</dbReference>
<dbReference type="Pfam" id="PF09334">
    <property type="entry name" value="tRNA-synt_1g"/>
    <property type="match status" value="1"/>
</dbReference>
<keyword evidence="6" id="KW-0963">Cytoplasm</keyword>
<comment type="caution">
    <text evidence="22">The sequence shown here is derived from an EMBL/GenBank/DDBJ whole genome shotgun (WGS) entry which is preliminary data.</text>
</comment>
<dbReference type="InterPro" id="IPR002547">
    <property type="entry name" value="tRNA-bd_dom"/>
</dbReference>
<comment type="catalytic activity">
    <reaction evidence="17">
        <text>tRNA(Met) + L-methionine + ATP = L-methionyl-tRNA(Met) + AMP + diphosphate</text>
        <dbReference type="Rhea" id="RHEA:13481"/>
        <dbReference type="Rhea" id="RHEA-COMP:9667"/>
        <dbReference type="Rhea" id="RHEA-COMP:9698"/>
        <dbReference type="ChEBI" id="CHEBI:30616"/>
        <dbReference type="ChEBI" id="CHEBI:33019"/>
        <dbReference type="ChEBI" id="CHEBI:57844"/>
        <dbReference type="ChEBI" id="CHEBI:78442"/>
        <dbReference type="ChEBI" id="CHEBI:78530"/>
        <dbReference type="ChEBI" id="CHEBI:456215"/>
        <dbReference type="EC" id="6.1.1.10"/>
    </reaction>
</comment>
<evidence type="ECO:0000313" key="22">
    <source>
        <dbReference type="EMBL" id="CAI8041137.1"/>
    </source>
</evidence>
<dbReference type="InterPro" id="IPR015413">
    <property type="entry name" value="Methionyl/Leucyl_tRNA_Synth"/>
</dbReference>
<dbReference type="EMBL" id="CASHTH010003165">
    <property type="protein sequence ID" value="CAI8041137.1"/>
    <property type="molecule type" value="Genomic_DNA"/>
</dbReference>
<evidence type="ECO:0000256" key="19">
    <source>
        <dbReference type="RuleBase" id="RU363039"/>
    </source>
</evidence>
<dbReference type="InterPro" id="IPR014729">
    <property type="entry name" value="Rossmann-like_a/b/a_fold"/>
</dbReference>
<sequence length="629" mass="71157">FYVTTPIYYVNGEPHAGHAYTTIVADALARYHRLKGNDVFFLTGVDEHGANIHKAAENSGLSPQAYCDKMAPIFIKLWKRLNISNDIFMRTTSDMHKRGAEKFLTALYDSGDVYKGSYEGHYCRPCERFVPEKELTDEKLCPIHKLPLEWLEEENYFFRLSKYQDRLLAHFHENPDFVYPAARRNELLSILDSGLEDISISRSSVSWGISLPFDPEHIVYVWIEALMNYMTALGYETDSEQYRTFWPADVHTMAKDITRFHALIWPAMLMAANLPLPKQVVAHGFLTKDGEALSKTRGICHRYGLVPSKPTDWMRSVIISCANLVSETMAITVRIVWHARYNADLANDLGNLLNRVLGLVNKNFEGIPEPTTSGEFDNEITAMAQTTAEKLDEHISACAFDVALETIWEFVRRINRYVQQTQVWTLAKPETKPRMGTILYNSLEALRFISVLISPFVPDTAEKIQKQIGLTEFDTVAEWGRLPVGLTVSRGEPIFPRVDVKKQKQKQPKEAAQPKQKKAKETSRLVSFADFQKLDLRVARILSAEPIEGADRLLKLQVDLGTEKRQMVAGIAEHYKPEALVGKQVIIVANLEPATIRNVESHGMILAGSGDSVVLATLETEMPLGTQVR</sequence>
<keyword evidence="13 19" id="KW-0030">Aminoacyl-tRNA synthetase</keyword>
<evidence type="ECO:0000256" key="18">
    <source>
        <dbReference type="PROSITE-ProRule" id="PRU00209"/>
    </source>
</evidence>
<feature type="domain" description="TRNA-binding" evidence="21">
    <location>
        <begin position="530"/>
        <end position="629"/>
    </location>
</feature>
<dbReference type="AlphaFoldDB" id="A0AA35T5D8"/>
<dbReference type="GO" id="GO:0005737">
    <property type="term" value="C:cytoplasm"/>
    <property type="evidence" value="ECO:0007669"/>
    <property type="project" value="UniProtKB-SubCell"/>
</dbReference>
<evidence type="ECO:0000259" key="21">
    <source>
        <dbReference type="PROSITE" id="PS50886"/>
    </source>
</evidence>
<dbReference type="SUPFAM" id="SSF50249">
    <property type="entry name" value="Nucleic acid-binding proteins"/>
    <property type="match status" value="1"/>
</dbReference>
<dbReference type="SUPFAM" id="SSF47323">
    <property type="entry name" value="Anticodon-binding domain of a subclass of class I aminoacyl-tRNA synthetases"/>
    <property type="match status" value="1"/>
</dbReference>
<dbReference type="Proteomes" id="UP001174909">
    <property type="component" value="Unassembled WGS sequence"/>
</dbReference>
<dbReference type="Pfam" id="PF19303">
    <property type="entry name" value="Anticodon_3"/>
    <property type="match status" value="1"/>
</dbReference>
<comment type="function">
    <text evidence="1">Is required not only for elongation of protein synthesis but also for the initiation of all mRNA translation through initiator tRNA(fMet) aminoacylation.</text>
</comment>
<organism evidence="22 23">
    <name type="scientific">Geodia barretti</name>
    <name type="common">Barrett's horny sponge</name>
    <dbReference type="NCBI Taxonomy" id="519541"/>
    <lineage>
        <taxon>Eukaryota</taxon>
        <taxon>Metazoa</taxon>
        <taxon>Porifera</taxon>
        <taxon>Demospongiae</taxon>
        <taxon>Heteroscleromorpha</taxon>
        <taxon>Tetractinellida</taxon>
        <taxon>Astrophorina</taxon>
        <taxon>Geodiidae</taxon>
        <taxon>Geodia</taxon>
    </lineage>
</organism>
<evidence type="ECO:0000256" key="20">
    <source>
        <dbReference type="SAM" id="MobiDB-lite"/>
    </source>
</evidence>
<keyword evidence="8 19" id="KW-0436">Ligase</keyword>
<dbReference type="SUPFAM" id="SSF52374">
    <property type="entry name" value="Nucleotidylyl transferase"/>
    <property type="match status" value="1"/>
</dbReference>
<dbReference type="NCBIfam" id="NF008900">
    <property type="entry name" value="PRK12267.1"/>
    <property type="match status" value="1"/>
</dbReference>
<dbReference type="Gene3D" id="2.40.50.140">
    <property type="entry name" value="Nucleic acid-binding proteins"/>
    <property type="match status" value="1"/>
</dbReference>
<keyword evidence="9 19" id="KW-0547">Nucleotide-binding</keyword>
<dbReference type="GO" id="GO:0000049">
    <property type="term" value="F:tRNA binding"/>
    <property type="evidence" value="ECO:0007669"/>
    <property type="project" value="UniProtKB-UniRule"/>
</dbReference>
<dbReference type="InterPro" id="IPR012340">
    <property type="entry name" value="NA-bd_OB-fold"/>
</dbReference>
<dbReference type="Gene3D" id="2.170.220.10">
    <property type="match status" value="1"/>
</dbReference>
<protein>
    <recommendedName>
        <fullName evidence="5">Methionine--tRNA ligase</fullName>
        <ecNumber evidence="4">6.1.1.10</ecNumber>
    </recommendedName>
    <alternativeName>
        <fullName evidence="14">Methionine--tRNA ligase, mitochondrial</fullName>
    </alternativeName>
    <alternativeName>
        <fullName evidence="16">Methionyl-tRNA synthetase</fullName>
    </alternativeName>
    <alternativeName>
        <fullName evidence="15">Mitochondrial methionyl-tRNA synthetase</fullName>
    </alternativeName>
</protein>
<feature type="non-terminal residue" evidence="22">
    <location>
        <position position="1"/>
    </location>
</feature>
<dbReference type="InterPro" id="IPR023457">
    <property type="entry name" value="Met-tRNA_synth_2"/>
</dbReference>
<dbReference type="NCBIfam" id="TIGR00399">
    <property type="entry name" value="metG_C_term"/>
    <property type="match status" value="1"/>
</dbReference>
<evidence type="ECO:0000256" key="14">
    <source>
        <dbReference type="ARBA" id="ARBA00026124"/>
    </source>
</evidence>
<keyword evidence="10 19" id="KW-0067">ATP-binding</keyword>
<evidence type="ECO:0000256" key="16">
    <source>
        <dbReference type="ARBA" id="ARBA00030904"/>
    </source>
</evidence>
<keyword evidence="7 18" id="KW-0820">tRNA-binding</keyword>
<evidence type="ECO:0000256" key="17">
    <source>
        <dbReference type="ARBA" id="ARBA00047364"/>
    </source>
</evidence>
<dbReference type="HAMAP" id="MF_01228">
    <property type="entry name" value="Met_tRNA_synth_type2"/>
    <property type="match status" value="1"/>
</dbReference>
<reference evidence="22" key="1">
    <citation type="submission" date="2023-03" db="EMBL/GenBank/DDBJ databases">
        <authorList>
            <person name="Steffen K."/>
            <person name="Cardenas P."/>
        </authorList>
    </citation>
    <scope>NUCLEOTIDE SEQUENCE</scope>
</reference>
<dbReference type="Pfam" id="PF01588">
    <property type="entry name" value="tRNA_bind"/>
    <property type="match status" value="1"/>
</dbReference>
<evidence type="ECO:0000256" key="12">
    <source>
        <dbReference type="ARBA" id="ARBA00022917"/>
    </source>
</evidence>
<evidence type="ECO:0000256" key="5">
    <source>
        <dbReference type="ARBA" id="ARBA00018753"/>
    </source>
</evidence>
<evidence type="ECO:0000256" key="2">
    <source>
        <dbReference type="ARBA" id="ARBA00004496"/>
    </source>
</evidence>
<dbReference type="Gene3D" id="3.40.50.620">
    <property type="entry name" value="HUPs"/>
    <property type="match status" value="1"/>
</dbReference>
<dbReference type="EC" id="6.1.1.10" evidence="4"/>
<evidence type="ECO:0000256" key="8">
    <source>
        <dbReference type="ARBA" id="ARBA00022598"/>
    </source>
</evidence>
<dbReference type="PROSITE" id="PS50886">
    <property type="entry name" value="TRBD"/>
    <property type="match status" value="1"/>
</dbReference>
<dbReference type="GO" id="GO:0006431">
    <property type="term" value="P:methionyl-tRNA aminoacylation"/>
    <property type="evidence" value="ECO:0007669"/>
    <property type="project" value="InterPro"/>
</dbReference>
<dbReference type="GO" id="GO:0004825">
    <property type="term" value="F:methionine-tRNA ligase activity"/>
    <property type="evidence" value="ECO:0007669"/>
    <property type="project" value="UniProtKB-EC"/>
</dbReference>
<dbReference type="PRINTS" id="PR01041">
    <property type="entry name" value="TRNASYNTHMET"/>
</dbReference>
<dbReference type="InterPro" id="IPR033911">
    <property type="entry name" value="MetRS_core"/>
</dbReference>
<dbReference type="GO" id="GO:0005524">
    <property type="term" value="F:ATP binding"/>
    <property type="evidence" value="ECO:0007669"/>
    <property type="project" value="UniProtKB-KW"/>
</dbReference>
<dbReference type="CDD" id="cd00814">
    <property type="entry name" value="MetRS_core"/>
    <property type="match status" value="1"/>
</dbReference>
<dbReference type="PANTHER" id="PTHR43326:SF1">
    <property type="entry name" value="METHIONINE--TRNA LIGASE, MITOCHONDRIAL"/>
    <property type="match status" value="1"/>
</dbReference>
<dbReference type="FunFam" id="2.40.50.140:FF:000042">
    <property type="entry name" value="Methionine--tRNA ligase"/>
    <property type="match status" value="1"/>
</dbReference>
<dbReference type="InterPro" id="IPR004495">
    <property type="entry name" value="Met-tRNA-synth_bsu_C"/>
</dbReference>
<name>A0AA35T5D8_GEOBA</name>
<comment type="subcellular location">
    <subcellularLocation>
        <location evidence="2">Cytoplasm</location>
    </subcellularLocation>
</comment>
<dbReference type="CDD" id="cd02800">
    <property type="entry name" value="tRNA_bind_EcMetRS_like"/>
    <property type="match status" value="1"/>
</dbReference>
<gene>
    <name evidence="22" type="ORF">GBAR_LOCUS22865</name>
</gene>
<evidence type="ECO:0000256" key="10">
    <source>
        <dbReference type="ARBA" id="ARBA00022840"/>
    </source>
</evidence>
<evidence type="ECO:0000256" key="7">
    <source>
        <dbReference type="ARBA" id="ARBA00022555"/>
    </source>
</evidence>
<evidence type="ECO:0000256" key="9">
    <source>
        <dbReference type="ARBA" id="ARBA00022741"/>
    </source>
</evidence>
<evidence type="ECO:0000256" key="11">
    <source>
        <dbReference type="ARBA" id="ARBA00022884"/>
    </source>
</evidence>
<proteinExistence type="inferred from homology"/>
<evidence type="ECO:0000256" key="15">
    <source>
        <dbReference type="ARBA" id="ARBA00030331"/>
    </source>
</evidence>
<evidence type="ECO:0000256" key="4">
    <source>
        <dbReference type="ARBA" id="ARBA00012838"/>
    </source>
</evidence>
<comment type="similarity">
    <text evidence="19">Belongs to the class-I aminoacyl-tRNA synthetase family.</text>
</comment>
<dbReference type="InterPro" id="IPR041872">
    <property type="entry name" value="Anticodon_Met"/>
</dbReference>
<keyword evidence="11 18" id="KW-0694">RNA-binding</keyword>